<proteinExistence type="inferred from homology"/>
<dbReference type="GO" id="GO:0030497">
    <property type="term" value="P:fatty acid elongation"/>
    <property type="evidence" value="ECO:0007669"/>
    <property type="project" value="TreeGrafter"/>
</dbReference>
<feature type="domain" description="Ketoreductase" evidence="2">
    <location>
        <begin position="6"/>
        <end position="173"/>
    </location>
</feature>
<dbReference type="PANTHER" id="PTHR42760:SF123">
    <property type="entry name" value="OXIDOREDUCTASE"/>
    <property type="match status" value="1"/>
</dbReference>
<sequence>MTSEIKSVVVTGGASGIGFDIAGVLHARGWQVHLLDLKQDALDAACDKLGISGDQGHEVNVTDEARVDAIIARAAESAQLGAVVNCAGIGQDTPAVDMKVEDFRRIIDVNLTGTFIVARAAARYWLANSMPGAVVNIGSVSGLLGNKGRASYGSSKAAVSHLTRILCTEWGADNIRVNTVAPGAVNTPLTDLHHTPDVRQQWHERIPQQRYGTTCEIANAVAFLVSDEASYINGQTLAVDGGFVSAGLMVRE</sequence>
<reference evidence="3" key="2">
    <citation type="submission" date="2020-09" db="EMBL/GenBank/DDBJ databases">
        <authorList>
            <person name="Sun Q."/>
            <person name="Kim S."/>
        </authorList>
    </citation>
    <scope>NUCLEOTIDE SEQUENCE</scope>
    <source>
        <strain evidence="3">KCTC 42249</strain>
    </source>
</reference>
<evidence type="ECO:0000259" key="2">
    <source>
        <dbReference type="SMART" id="SM00822"/>
    </source>
</evidence>
<gene>
    <name evidence="3" type="ORF">GCM10016234_40190</name>
</gene>
<dbReference type="EMBL" id="BMZQ01000007">
    <property type="protein sequence ID" value="GHD24225.1"/>
    <property type="molecule type" value="Genomic_DNA"/>
</dbReference>
<dbReference type="SMART" id="SM00822">
    <property type="entry name" value="PKS_KR"/>
    <property type="match status" value="1"/>
</dbReference>
<dbReference type="GO" id="GO:0016616">
    <property type="term" value="F:oxidoreductase activity, acting on the CH-OH group of donors, NAD or NADP as acceptor"/>
    <property type="evidence" value="ECO:0007669"/>
    <property type="project" value="TreeGrafter"/>
</dbReference>
<evidence type="ECO:0000256" key="1">
    <source>
        <dbReference type="ARBA" id="ARBA00006484"/>
    </source>
</evidence>
<dbReference type="PROSITE" id="PS00061">
    <property type="entry name" value="ADH_SHORT"/>
    <property type="match status" value="1"/>
</dbReference>
<dbReference type="InterPro" id="IPR036291">
    <property type="entry name" value="NAD(P)-bd_dom_sf"/>
</dbReference>
<dbReference type="InterPro" id="IPR002347">
    <property type="entry name" value="SDR_fam"/>
</dbReference>
<evidence type="ECO:0000313" key="4">
    <source>
        <dbReference type="Proteomes" id="UP000630142"/>
    </source>
</evidence>
<evidence type="ECO:0000313" key="3">
    <source>
        <dbReference type="EMBL" id="GHD24225.1"/>
    </source>
</evidence>
<keyword evidence="4" id="KW-1185">Reference proteome</keyword>
<dbReference type="SUPFAM" id="SSF51735">
    <property type="entry name" value="NAD(P)-binding Rossmann-fold domains"/>
    <property type="match status" value="1"/>
</dbReference>
<organism evidence="3 4">
    <name type="scientific">Tianweitania populi</name>
    <dbReference type="NCBI Taxonomy" id="1607949"/>
    <lineage>
        <taxon>Bacteria</taxon>
        <taxon>Pseudomonadati</taxon>
        <taxon>Pseudomonadota</taxon>
        <taxon>Alphaproteobacteria</taxon>
        <taxon>Hyphomicrobiales</taxon>
        <taxon>Phyllobacteriaceae</taxon>
        <taxon>Tianweitania</taxon>
    </lineage>
</organism>
<dbReference type="RefSeq" id="WP_189507530.1">
    <property type="nucleotide sequence ID" value="NZ_BMZQ01000007.1"/>
</dbReference>
<dbReference type="InterPro" id="IPR057326">
    <property type="entry name" value="KR_dom"/>
</dbReference>
<dbReference type="PRINTS" id="PR00080">
    <property type="entry name" value="SDRFAMILY"/>
</dbReference>
<dbReference type="PANTHER" id="PTHR42760">
    <property type="entry name" value="SHORT-CHAIN DEHYDROGENASES/REDUCTASES FAMILY MEMBER"/>
    <property type="match status" value="1"/>
</dbReference>
<dbReference type="PRINTS" id="PR00081">
    <property type="entry name" value="GDHRDH"/>
</dbReference>
<dbReference type="CDD" id="cd05233">
    <property type="entry name" value="SDR_c"/>
    <property type="match status" value="1"/>
</dbReference>
<protein>
    <submittedName>
        <fullName evidence="3">Oxidoreductase</fullName>
    </submittedName>
</protein>
<dbReference type="InterPro" id="IPR020904">
    <property type="entry name" value="Sc_DH/Rdtase_CS"/>
</dbReference>
<dbReference type="Gene3D" id="3.40.50.720">
    <property type="entry name" value="NAD(P)-binding Rossmann-like Domain"/>
    <property type="match status" value="1"/>
</dbReference>
<dbReference type="AlphaFoldDB" id="A0A8J3GLX3"/>
<name>A0A8J3GLX3_9HYPH</name>
<dbReference type="Proteomes" id="UP000630142">
    <property type="component" value="Unassembled WGS sequence"/>
</dbReference>
<reference evidence="3" key="1">
    <citation type="journal article" date="2014" name="Int. J. Syst. Evol. Microbiol.">
        <title>Complete genome sequence of Corynebacterium casei LMG S-19264T (=DSM 44701T), isolated from a smear-ripened cheese.</title>
        <authorList>
            <consortium name="US DOE Joint Genome Institute (JGI-PGF)"/>
            <person name="Walter F."/>
            <person name="Albersmeier A."/>
            <person name="Kalinowski J."/>
            <person name="Ruckert C."/>
        </authorList>
    </citation>
    <scope>NUCLEOTIDE SEQUENCE</scope>
    <source>
        <strain evidence="3">KCTC 42249</strain>
    </source>
</reference>
<comment type="caution">
    <text evidence="3">The sequence shown here is derived from an EMBL/GenBank/DDBJ whole genome shotgun (WGS) entry which is preliminary data.</text>
</comment>
<dbReference type="FunFam" id="3.40.50.720:FF:000084">
    <property type="entry name" value="Short-chain dehydrogenase reductase"/>
    <property type="match status" value="1"/>
</dbReference>
<dbReference type="Pfam" id="PF13561">
    <property type="entry name" value="adh_short_C2"/>
    <property type="match status" value="1"/>
</dbReference>
<comment type="similarity">
    <text evidence="1">Belongs to the short-chain dehydrogenases/reductases (SDR) family.</text>
</comment>
<accession>A0A8J3GLX3</accession>